<dbReference type="GO" id="GO:0051301">
    <property type="term" value="P:cell division"/>
    <property type="evidence" value="ECO:0007669"/>
    <property type="project" value="UniProtKB-KW"/>
</dbReference>
<feature type="transmembrane region" description="Helical" evidence="6">
    <location>
        <begin position="73"/>
        <end position="92"/>
    </location>
</feature>
<evidence type="ECO:0000313" key="8">
    <source>
        <dbReference type="Proteomes" id="UP000192477"/>
    </source>
</evidence>
<feature type="transmembrane region" description="Helical" evidence="6">
    <location>
        <begin position="357"/>
        <end position="378"/>
    </location>
</feature>
<accession>A0A1V8YMD9</accession>
<name>A0A1V8YMD9_9ENTE</name>
<keyword evidence="4 6" id="KW-1133">Transmembrane helix</keyword>
<keyword evidence="2 6" id="KW-0812">Transmembrane</keyword>
<organism evidence="7 8">
    <name type="scientific">Enterococcus villorum</name>
    <dbReference type="NCBI Taxonomy" id="112904"/>
    <lineage>
        <taxon>Bacteria</taxon>
        <taxon>Bacillati</taxon>
        <taxon>Bacillota</taxon>
        <taxon>Bacilli</taxon>
        <taxon>Lactobacillales</taxon>
        <taxon>Enterococcaceae</taxon>
        <taxon>Enterococcus</taxon>
    </lineage>
</organism>
<feature type="transmembrane region" description="Helical" evidence="6">
    <location>
        <begin position="193"/>
        <end position="214"/>
    </location>
</feature>
<dbReference type="InterPro" id="IPR018365">
    <property type="entry name" value="Cell_cycle_FtsW-rel_CS"/>
</dbReference>
<evidence type="ECO:0000313" key="7">
    <source>
        <dbReference type="EMBL" id="OQO68206.1"/>
    </source>
</evidence>
<feature type="transmembrane region" description="Helical" evidence="6">
    <location>
        <begin position="291"/>
        <end position="311"/>
    </location>
</feature>
<keyword evidence="7" id="KW-0131">Cell cycle</keyword>
<feature type="transmembrane region" description="Helical" evidence="6">
    <location>
        <begin position="12"/>
        <end position="32"/>
    </location>
</feature>
<keyword evidence="3" id="KW-0133">Cell shape</keyword>
<evidence type="ECO:0000256" key="5">
    <source>
        <dbReference type="ARBA" id="ARBA00023136"/>
    </source>
</evidence>
<evidence type="ECO:0000256" key="3">
    <source>
        <dbReference type="ARBA" id="ARBA00022960"/>
    </source>
</evidence>
<feature type="transmembrane region" description="Helical" evidence="6">
    <location>
        <begin position="112"/>
        <end position="134"/>
    </location>
</feature>
<feature type="transmembrane region" description="Helical" evidence="6">
    <location>
        <begin position="323"/>
        <end position="345"/>
    </location>
</feature>
<dbReference type="Proteomes" id="UP000192477">
    <property type="component" value="Unassembled WGS sequence"/>
</dbReference>
<dbReference type="GO" id="GO:0032153">
    <property type="term" value="C:cell division site"/>
    <property type="evidence" value="ECO:0007669"/>
    <property type="project" value="TreeGrafter"/>
</dbReference>
<evidence type="ECO:0000256" key="6">
    <source>
        <dbReference type="SAM" id="Phobius"/>
    </source>
</evidence>
<dbReference type="PANTHER" id="PTHR30474">
    <property type="entry name" value="CELL CYCLE PROTEIN"/>
    <property type="match status" value="1"/>
</dbReference>
<reference evidence="7 8" key="1">
    <citation type="journal article" date="2017" name="BMC Microbiol.">
        <title>Comparative genomics of Enterococcus spp. isolated from bovine feces.</title>
        <authorList>
            <person name="Beukers A.G."/>
            <person name="Zaheer R."/>
            <person name="Goji N."/>
            <person name="Amoako K.K."/>
            <person name="Chaves A.V."/>
            <person name="Ward M.P."/>
            <person name="McAllister T.A."/>
        </authorList>
    </citation>
    <scope>NUCLEOTIDE SEQUENCE [LARGE SCALE GENOMIC DNA]</scope>
    <source>
        <strain evidence="7 8">F1129D 143</strain>
    </source>
</reference>
<dbReference type="EMBL" id="MJEA01000019">
    <property type="protein sequence ID" value="OQO68206.1"/>
    <property type="molecule type" value="Genomic_DNA"/>
</dbReference>
<comment type="caution">
    <text evidence="7">The sequence shown here is derived from an EMBL/GenBank/DDBJ whole genome shotgun (WGS) entry which is preliminary data.</text>
</comment>
<proteinExistence type="predicted"/>
<feature type="transmembrane region" description="Helical" evidence="6">
    <location>
        <begin position="170"/>
        <end position="186"/>
    </location>
</feature>
<keyword evidence="7" id="KW-0132">Cell division</keyword>
<protein>
    <submittedName>
        <fullName evidence="7">Cell division protein FtsW</fullName>
    </submittedName>
</protein>
<evidence type="ECO:0000256" key="2">
    <source>
        <dbReference type="ARBA" id="ARBA00022692"/>
    </source>
</evidence>
<dbReference type="STRING" id="112904.BH747_12635"/>
<evidence type="ECO:0000256" key="1">
    <source>
        <dbReference type="ARBA" id="ARBA00004141"/>
    </source>
</evidence>
<feature type="transmembrane region" description="Helical" evidence="6">
    <location>
        <begin position="44"/>
        <end position="61"/>
    </location>
</feature>
<dbReference type="PROSITE" id="PS00428">
    <property type="entry name" value="FTSW_RODA_SPOVE"/>
    <property type="match status" value="1"/>
</dbReference>
<dbReference type="PANTHER" id="PTHR30474:SF1">
    <property type="entry name" value="PEPTIDOGLYCAN GLYCOSYLTRANSFERASE MRDB"/>
    <property type="match status" value="1"/>
</dbReference>
<feature type="transmembrane region" description="Helical" evidence="6">
    <location>
        <begin position="146"/>
        <end position="164"/>
    </location>
</feature>
<dbReference type="InterPro" id="IPR001182">
    <property type="entry name" value="FtsW/RodA"/>
</dbReference>
<sequence length="382" mass="43101">MLFVKSKSFEFNYALFLPIFLFYLLSIGVQYGAAVYDQVSYQHIVLKQIIFCVASLGLLFLTQKIKTALLLRLSPYFYVVSLAIMSLLYKFYDPVMYQLTGTKRWLRIGSFSFQPSELVKLTFALVIVYFTLHYEKKVSERTVKSDLKYVMNILLISLPTFLLMYMQKDFGTSLVFIICLGALFMIAGVHWKILAICSGILFIIGVLLICLVFTEYGNQILYGLNFKTYQLDRVRAWIDPFAYSQSIGYQQAQSLLSVSAGGFSGRPAEIPAIYVPVRESDMVFTVIAETFGFLGSVTVVFLYFYLFYQVIYTAIQTNNKGNLYLAIVWVFGLLFQIVENIGASIGLLPLTGIPLPFLSQGGTSLIILGCGLGMILGFKKSQ</sequence>
<dbReference type="GO" id="GO:0008360">
    <property type="term" value="P:regulation of cell shape"/>
    <property type="evidence" value="ECO:0007669"/>
    <property type="project" value="UniProtKB-KW"/>
</dbReference>
<evidence type="ECO:0000256" key="4">
    <source>
        <dbReference type="ARBA" id="ARBA00022989"/>
    </source>
</evidence>
<dbReference type="Pfam" id="PF01098">
    <property type="entry name" value="FTSW_RODA_SPOVE"/>
    <property type="match status" value="1"/>
</dbReference>
<dbReference type="GO" id="GO:0015648">
    <property type="term" value="F:lipid-linked peptidoglycan transporter activity"/>
    <property type="evidence" value="ECO:0007669"/>
    <property type="project" value="TreeGrafter"/>
</dbReference>
<gene>
    <name evidence="7" type="ORF">BH747_12635</name>
</gene>
<comment type="subcellular location">
    <subcellularLocation>
        <location evidence="1">Membrane</location>
        <topology evidence="1">Multi-pass membrane protein</topology>
    </subcellularLocation>
</comment>
<dbReference type="AlphaFoldDB" id="A0A1V8YMD9"/>
<dbReference type="GO" id="GO:0005886">
    <property type="term" value="C:plasma membrane"/>
    <property type="evidence" value="ECO:0007669"/>
    <property type="project" value="TreeGrafter"/>
</dbReference>
<keyword evidence="5 6" id="KW-0472">Membrane</keyword>